<evidence type="ECO:0000256" key="4">
    <source>
        <dbReference type="ARBA" id="ARBA00022723"/>
    </source>
</evidence>
<dbReference type="InterPro" id="IPR012947">
    <property type="entry name" value="tRNA_SAD"/>
</dbReference>
<reference evidence="8 9" key="1">
    <citation type="submission" date="2016-10" db="EMBL/GenBank/DDBJ databases">
        <authorList>
            <person name="de Groot N.N."/>
        </authorList>
    </citation>
    <scope>NUCLEOTIDE SEQUENCE [LARGE SCALE GENOMIC DNA]</scope>
    <source>
        <strain evidence="8 9">DSM 2698</strain>
    </source>
</reference>
<evidence type="ECO:0000313" key="8">
    <source>
        <dbReference type="EMBL" id="SCZ45276.1"/>
    </source>
</evidence>
<dbReference type="Gene3D" id="3.30.980.10">
    <property type="entry name" value="Threonyl-trna Synthetase, Chain A, domain 2"/>
    <property type="match status" value="1"/>
</dbReference>
<evidence type="ECO:0000259" key="7">
    <source>
        <dbReference type="PROSITE" id="PS50860"/>
    </source>
</evidence>
<dbReference type="GO" id="GO:0006419">
    <property type="term" value="P:alanyl-tRNA aminoacylation"/>
    <property type="evidence" value="ECO:0007669"/>
    <property type="project" value="InterPro"/>
</dbReference>
<dbReference type="PANTHER" id="PTHR43462:SF1">
    <property type="entry name" value="ALANYL-TRNA EDITING PROTEIN AARSD1"/>
    <property type="match status" value="1"/>
</dbReference>
<evidence type="ECO:0000313" key="9">
    <source>
        <dbReference type="Proteomes" id="UP000199347"/>
    </source>
</evidence>
<dbReference type="GO" id="GO:0005524">
    <property type="term" value="F:ATP binding"/>
    <property type="evidence" value="ECO:0007669"/>
    <property type="project" value="InterPro"/>
</dbReference>
<feature type="domain" description="Alanyl-transfer RNA synthetases family profile" evidence="7">
    <location>
        <begin position="1"/>
        <end position="243"/>
    </location>
</feature>
<evidence type="ECO:0000256" key="1">
    <source>
        <dbReference type="ARBA" id="ARBA00001947"/>
    </source>
</evidence>
<dbReference type="InterPro" id="IPR018164">
    <property type="entry name" value="Ala-tRNA-synth_IIc_N"/>
</dbReference>
<dbReference type="STRING" id="1120955.SAMN03080610_03383"/>
<dbReference type="Pfam" id="PF01411">
    <property type="entry name" value="tRNA-synt_2c"/>
    <property type="match status" value="1"/>
</dbReference>
<comment type="subcellular location">
    <subcellularLocation>
        <location evidence="2">Cytoplasm</location>
    </subcellularLocation>
</comment>
<name>A0A1G5P6V7_AFIMA</name>
<keyword evidence="4" id="KW-0479">Metal-binding</keyword>
<dbReference type="EMBL" id="FMVW01000010">
    <property type="protein sequence ID" value="SCZ45276.1"/>
    <property type="molecule type" value="Genomic_DNA"/>
</dbReference>
<dbReference type="InterPro" id="IPR018163">
    <property type="entry name" value="Thr/Ala-tRNA-synth_IIc_edit"/>
</dbReference>
<organism evidence="8 9">
    <name type="scientific">Afifella marina DSM 2698</name>
    <dbReference type="NCBI Taxonomy" id="1120955"/>
    <lineage>
        <taxon>Bacteria</taxon>
        <taxon>Pseudomonadati</taxon>
        <taxon>Pseudomonadota</taxon>
        <taxon>Alphaproteobacteria</taxon>
        <taxon>Hyphomicrobiales</taxon>
        <taxon>Afifellaceae</taxon>
        <taxon>Afifella</taxon>
    </lineage>
</organism>
<accession>A0A1G5P6V7</accession>
<dbReference type="Pfam" id="PF07973">
    <property type="entry name" value="tRNA_SAD"/>
    <property type="match status" value="1"/>
</dbReference>
<dbReference type="PROSITE" id="PS50860">
    <property type="entry name" value="AA_TRNA_LIGASE_II_ALA"/>
    <property type="match status" value="1"/>
</dbReference>
<dbReference type="InterPro" id="IPR018165">
    <property type="entry name" value="Ala-tRNA-synth_IIc_core"/>
</dbReference>
<dbReference type="GO" id="GO:0004813">
    <property type="term" value="F:alanine-tRNA ligase activity"/>
    <property type="evidence" value="ECO:0007669"/>
    <property type="project" value="InterPro"/>
</dbReference>
<evidence type="ECO:0000256" key="3">
    <source>
        <dbReference type="ARBA" id="ARBA00017959"/>
    </source>
</evidence>
<dbReference type="GO" id="GO:0046872">
    <property type="term" value="F:metal ion binding"/>
    <property type="evidence" value="ECO:0007669"/>
    <property type="project" value="UniProtKB-KW"/>
</dbReference>
<sequence>MSGPTELLFRDDAYLKECEAEVVAINDRGGVILDKTVFYATGGGQPGDTGRLLFADGEAAISATVYGDDKSEIVHVPAGETKLPSVGEQVKVILDWDRRHAHMRMHTALHLLCSLIAFPVTGGSIGAAESRLDFDIAEADAIDKDALTDALNELVKADHAVTTRWITDEELADNPDLVRTMSVKPPTGSGKVRLVAIGADGSVDLQPCGGTHVRTTGEIGGLKIGKVEKKGRQNRRIRLQRAN</sequence>
<gene>
    <name evidence="8" type="ORF">SAMN03080610_03383</name>
</gene>
<dbReference type="GO" id="GO:0005737">
    <property type="term" value="C:cytoplasm"/>
    <property type="evidence" value="ECO:0007669"/>
    <property type="project" value="UniProtKB-SubCell"/>
</dbReference>
<dbReference type="Proteomes" id="UP000199347">
    <property type="component" value="Unassembled WGS sequence"/>
</dbReference>
<evidence type="ECO:0000256" key="2">
    <source>
        <dbReference type="ARBA" id="ARBA00004496"/>
    </source>
</evidence>
<proteinExistence type="predicted"/>
<dbReference type="InterPro" id="IPR051335">
    <property type="entry name" value="Alanyl-tRNA_Editing_Enzymes"/>
</dbReference>
<dbReference type="SMART" id="SM00863">
    <property type="entry name" value="tRNA_SAD"/>
    <property type="match status" value="1"/>
</dbReference>
<dbReference type="SUPFAM" id="SSF50447">
    <property type="entry name" value="Translation proteins"/>
    <property type="match status" value="1"/>
</dbReference>
<dbReference type="AlphaFoldDB" id="A0A1G5P6V7"/>
<dbReference type="GO" id="GO:0003676">
    <property type="term" value="F:nucleic acid binding"/>
    <property type="evidence" value="ECO:0007669"/>
    <property type="project" value="InterPro"/>
</dbReference>
<dbReference type="Gene3D" id="2.40.30.130">
    <property type="match status" value="1"/>
</dbReference>
<evidence type="ECO:0000256" key="6">
    <source>
        <dbReference type="ARBA" id="ARBA00032577"/>
    </source>
</evidence>
<comment type="cofactor">
    <cofactor evidence="1">
        <name>Zn(2+)</name>
        <dbReference type="ChEBI" id="CHEBI:29105"/>
    </cofactor>
</comment>
<dbReference type="SUPFAM" id="SSF55186">
    <property type="entry name" value="ThrRS/AlaRS common domain"/>
    <property type="match status" value="1"/>
</dbReference>
<dbReference type="PANTHER" id="PTHR43462">
    <property type="entry name" value="ALANYL-TRNA EDITING PROTEIN"/>
    <property type="match status" value="1"/>
</dbReference>
<dbReference type="InterPro" id="IPR009000">
    <property type="entry name" value="Transl_B-barrel_sf"/>
</dbReference>
<dbReference type="OrthoDB" id="9812949at2"/>
<dbReference type="GO" id="GO:0002161">
    <property type="term" value="F:aminoacyl-tRNA deacylase activity"/>
    <property type="evidence" value="ECO:0007669"/>
    <property type="project" value="UniProtKB-ARBA"/>
</dbReference>
<evidence type="ECO:0000256" key="5">
    <source>
        <dbReference type="ARBA" id="ARBA00022833"/>
    </source>
</evidence>
<dbReference type="RefSeq" id="WP_092816056.1">
    <property type="nucleotide sequence ID" value="NZ_FMVW01000010.1"/>
</dbReference>
<protein>
    <recommendedName>
        <fullName evidence="3">Alanine--tRNA ligase</fullName>
    </recommendedName>
    <alternativeName>
        <fullName evidence="6">Alanyl-tRNA synthetase</fullName>
    </alternativeName>
</protein>
<keyword evidence="5" id="KW-0862">Zinc</keyword>
<keyword evidence="9" id="KW-1185">Reference proteome</keyword>